<reference evidence="2" key="1">
    <citation type="submission" date="2020-08" db="EMBL/GenBank/DDBJ databases">
        <title>Genome sequencing and assembly of the red palm weevil Rhynchophorus ferrugineus.</title>
        <authorList>
            <person name="Dias G.B."/>
            <person name="Bergman C.M."/>
            <person name="Manee M."/>
        </authorList>
    </citation>
    <scope>NUCLEOTIDE SEQUENCE</scope>
    <source>
        <strain evidence="2">AA-2017</strain>
        <tissue evidence="2">Whole larva</tissue>
    </source>
</reference>
<comment type="caution">
    <text evidence="2">The sequence shown here is derived from an EMBL/GenBank/DDBJ whole genome shotgun (WGS) entry which is preliminary data.</text>
</comment>
<name>A0A834ITE8_RHYFE</name>
<organism evidence="2 3">
    <name type="scientific">Rhynchophorus ferrugineus</name>
    <name type="common">Red palm weevil</name>
    <name type="synonym">Curculio ferrugineus</name>
    <dbReference type="NCBI Taxonomy" id="354439"/>
    <lineage>
        <taxon>Eukaryota</taxon>
        <taxon>Metazoa</taxon>
        <taxon>Ecdysozoa</taxon>
        <taxon>Arthropoda</taxon>
        <taxon>Hexapoda</taxon>
        <taxon>Insecta</taxon>
        <taxon>Pterygota</taxon>
        <taxon>Neoptera</taxon>
        <taxon>Endopterygota</taxon>
        <taxon>Coleoptera</taxon>
        <taxon>Polyphaga</taxon>
        <taxon>Cucujiformia</taxon>
        <taxon>Curculionidae</taxon>
        <taxon>Dryophthorinae</taxon>
        <taxon>Rhynchophorus</taxon>
    </lineage>
</organism>
<proteinExistence type="predicted"/>
<dbReference type="Proteomes" id="UP000625711">
    <property type="component" value="Unassembled WGS sequence"/>
</dbReference>
<evidence type="ECO:0000313" key="3">
    <source>
        <dbReference type="Proteomes" id="UP000625711"/>
    </source>
</evidence>
<gene>
    <name evidence="2" type="ORF">GWI33_007288</name>
</gene>
<dbReference type="AlphaFoldDB" id="A0A834ITE8"/>
<feature type="region of interest" description="Disordered" evidence="1">
    <location>
        <begin position="1"/>
        <end position="47"/>
    </location>
</feature>
<feature type="region of interest" description="Disordered" evidence="1">
    <location>
        <begin position="67"/>
        <end position="124"/>
    </location>
</feature>
<keyword evidence="3" id="KW-1185">Reference proteome</keyword>
<evidence type="ECO:0000313" key="2">
    <source>
        <dbReference type="EMBL" id="KAF7279402.1"/>
    </source>
</evidence>
<sequence>MGPRPLFLDREPSSRWNGGPNVRRRPQTESTPSAHAYPTPVPSLSPPITKLQDFRSRSITILSRGSAGALTLPPSGERGTAGIRAPPYRSSVPTTHRTRRKTGGVLRSRPSDIAEQFGPYSRPV</sequence>
<protein>
    <submittedName>
        <fullName evidence="2">Uncharacterized protein</fullName>
    </submittedName>
</protein>
<evidence type="ECO:0000256" key="1">
    <source>
        <dbReference type="SAM" id="MobiDB-lite"/>
    </source>
</evidence>
<dbReference type="EMBL" id="JAACXV010000364">
    <property type="protein sequence ID" value="KAF7279402.1"/>
    <property type="molecule type" value="Genomic_DNA"/>
</dbReference>
<accession>A0A834ITE8</accession>